<dbReference type="SUPFAM" id="SSF57889">
    <property type="entry name" value="Cysteine-rich domain"/>
    <property type="match status" value="1"/>
</dbReference>
<comment type="caution">
    <text evidence="6">The sequence shown here is derived from an EMBL/GenBank/DDBJ whole genome shotgun (WGS) entry which is preliminary data.</text>
</comment>
<feature type="region of interest" description="Disordered" evidence="4">
    <location>
        <begin position="200"/>
        <end position="245"/>
    </location>
</feature>
<keyword evidence="1" id="KW-0343">GTPase activation</keyword>
<dbReference type="GO" id="GO:0046872">
    <property type="term" value="F:metal ion binding"/>
    <property type="evidence" value="ECO:0007669"/>
    <property type="project" value="UniProtKB-KW"/>
</dbReference>
<dbReference type="AlphaFoldDB" id="A0A9X0CV55"/>
<evidence type="ECO:0000256" key="1">
    <source>
        <dbReference type="ARBA" id="ARBA00022468"/>
    </source>
</evidence>
<proteinExistence type="predicted"/>
<accession>A0A9X0CV55</accession>
<dbReference type="InterPro" id="IPR002219">
    <property type="entry name" value="PKC_DAG/PE"/>
</dbReference>
<evidence type="ECO:0000313" key="6">
    <source>
        <dbReference type="EMBL" id="KAJ7375433.1"/>
    </source>
</evidence>
<dbReference type="InterPro" id="IPR046349">
    <property type="entry name" value="C1-like_sf"/>
</dbReference>
<evidence type="ECO:0000256" key="2">
    <source>
        <dbReference type="ARBA" id="ARBA00022723"/>
    </source>
</evidence>
<dbReference type="PROSITE" id="PS50081">
    <property type="entry name" value="ZF_DAG_PE_2"/>
    <property type="match status" value="1"/>
</dbReference>
<dbReference type="Gene3D" id="3.30.60.20">
    <property type="match status" value="1"/>
</dbReference>
<sequence length="245" mass="28449">MCVKDVSLLGLWNHVWRPSWFGNWFYSELTLYEPVRVAVLIYIIFELLYSDIPRCPHVNVNHTRFCFVTGEERFETIRDLVANGLNALYTKSNTDMYDLYPKAMMISPVKDEGKTVNDEIKENNEIASEYMETKAPYELHPHDLKIHTFKGRKTCDICWNSFWGSTKQGVKCQDCGFRSHTKCVKRIPAGDCHPAEKYLRSKAEKRSQKSGEKAAIGEMKGNEYAKQTEPFTYDTPKAQKSYEQM</sequence>
<gene>
    <name evidence="6" type="primary">CHN1_5</name>
    <name evidence="6" type="ORF">OS493_002200</name>
</gene>
<evidence type="ECO:0000256" key="3">
    <source>
        <dbReference type="ARBA" id="ARBA00022833"/>
    </source>
</evidence>
<feature type="compositionally biased region" description="Basic and acidic residues" evidence="4">
    <location>
        <begin position="200"/>
        <end position="212"/>
    </location>
</feature>
<dbReference type="SMART" id="SM00109">
    <property type="entry name" value="C1"/>
    <property type="match status" value="1"/>
</dbReference>
<dbReference type="InterPro" id="IPR051854">
    <property type="entry name" value="Rho-type_GAP"/>
</dbReference>
<dbReference type="PANTHER" id="PTHR46075:SF2">
    <property type="entry name" value="RHO GTPASE ACTIVATING PROTEIN AT 5A, ISOFORM A"/>
    <property type="match status" value="1"/>
</dbReference>
<dbReference type="OrthoDB" id="74314at2759"/>
<evidence type="ECO:0000256" key="4">
    <source>
        <dbReference type="SAM" id="MobiDB-lite"/>
    </source>
</evidence>
<dbReference type="EMBL" id="MU826826">
    <property type="protein sequence ID" value="KAJ7375433.1"/>
    <property type="molecule type" value="Genomic_DNA"/>
</dbReference>
<keyword evidence="3" id="KW-0862">Zinc</keyword>
<name>A0A9X0CV55_9CNID</name>
<dbReference type="PROSITE" id="PS00479">
    <property type="entry name" value="ZF_DAG_PE_1"/>
    <property type="match status" value="1"/>
</dbReference>
<evidence type="ECO:0000313" key="7">
    <source>
        <dbReference type="Proteomes" id="UP001163046"/>
    </source>
</evidence>
<dbReference type="GO" id="GO:0005096">
    <property type="term" value="F:GTPase activator activity"/>
    <property type="evidence" value="ECO:0007669"/>
    <property type="project" value="UniProtKB-KW"/>
</dbReference>
<dbReference type="Pfam" id="PF00130">
    <property type="entry name" value="C1_1"/>
    <property type="match status" value="1"/>
</dbReference>
<dbReference type="Proteomes" id="UP001163046">
    <property type="component" value="Unassembled WGS sequence"/>
</dbReference>
<keyword evidence="2" id="KW-0479">Metal-binding</keyword>
<reference evidence="6" key="1">
    <citation type="submission" date="2023-01" db="EMBL/GenBank/DDBJ databases">
        <title>Genome assembly of the deep-sea coral Lophelia pertusa.</title>
        <authorList>
            <person name="Herrera S."/>
            <person name="Cordes E."/>
        </authorList>
    </citation>
    <scope>NUCLEOTIDE SEQUENCE</scope>
    <source>
        <strain evidence="6">USNM1676648</strain>
        <tissue evidence="6">Polyp</tissue>
    </source>
</reference>
<evidence type="ECO:0000259" key="5">
    <source>
        <dbReference type="PROSITE" id="PS50081"/>
    </source>
</evidence>
<feature type="domain" description="Phorbol-ester/DAG-type" evidence="5">
    <location>
        <begin position="141"/>
        <end position="192"/>
    </location>
</feature>
<keyword evidence="7" id="KW-1185">Reference proteome</keyword>
<organism evidence="6 7">
    <name type="scientific">Desmophyllum pertusum</name>
    <dbReference type="NCBI Taxonomy" id="174260"/>
    <lineage>
        <taxon>Eukaryota</taxon>
        <taxon>Metazoa</taxon>
        <taxon>Cnidaria</taxon>
        <taxon>Anthozoa</taxon>
        <taxon>Hexacorallia</taxon>
        <taxon>Scleractinia</taxon>
        <taxon>Caryophylliina</taxon>
        <taxon>Caryophylliidae</taxon>
        <taxon>Desmophyllum</taxon>
    </lineage>
</organism>
<protein>
    <submittedName>
        <fullName evidence="6">N-chimaerin</fullName>
    </submittedName>
</protein>
<dbReference type="PANTHER" id="PTHR46075">
    <property type="entry name" value="CHIMERIN FAMILY MEMBER"/>
    <property type="match status" value="1"/>
</dbReference>